<dbReference type="OrthoDB" id="9758375at2"/>
<keyword evidence="4" id="KW-0378">Hydrolase</keyword>
<dbReference type="AlphaFoldDB" id="E8ZK97"/>
<evidence type="ECO:0000259" key="8">
    <source>
        <dbReference type="SMART" id="SM00849"/>
    </source>
</evidence>
<dbReference type="Gene3D" id="3.40.50.10710">
    <property type="entry name" value="Metallo-hydrolase/oxidoreductase"/>
    <property type="match status" value="1"/>
</dbReference>
<evidence type="ECO:0000256" key="1">
    <source>
        <dbReference type="ARBA" id="ARBA00022490"/>
    </source>
</evidence>
<sequence>MGDSEKILDIGGLEEGSLASLDQKLKNLNNQSIPTKFFALGGVEEIGKNTYCVEHDDEIIVIDAGIKFVNRKHFPGLSGVIPSLSYLKKNQHKIKALVITHGHEDHIGGIVHVLKEVNFPVIYSPIMASELVKRKVADHKLPAQNVVLYSPNSVFFTKHFAIDFYKVNHSIPDSFGLCLVTPNGVIVSSGDFRFDFASRNDKFDLQKISAISTRKVDLLLCESTNAEQPGFNESEKVVINEIHNIMSSTKGRIIITFFSSNIGRIEEIFKIAVNLNKKIIILGHSIDSNVTASKNVGYLKVNENIIISPKDINSYPDDEILIICTGSQGEENSALNNISKNKHPTIKLKPSDSIIFSSNVIPGNTAAVEGVINRLHKSGCNIYLNSANLKIHSSGHASKLEQQLFVSLVNPKYIVPIHGETRMMKALARNCVEIGFNEKNIFIVKNGDVVHLLNGVVSVSDEKVDASLLYIDGDETTSEGESISKKRTELGSKGLVVLHILLDSKKSELHLISPIANAGSFFLSESVDFVKKLSSTIQNEIKNLLKSKKTKSEISAMIASLLAKEIYSEKRQKPNVEIIVTDVAKDDIFKDPILPKQEEAAATSESQTPS</sequence>
<dbReference type="InterPro" id="IPR036866">
    <property type="entry name" value="RibonucZ/Hydroxyglut_hydro"/>
</dbReference>
<evidence type="ECO:0000256" key="6">
    <source>
        <dbReference type="ARBA" id="ARBA00022839"/>
    </source>
</evidence>
<gene>
    <name evidence="9" type="primary">ykqC</name>
    <name evidence="9" type="ordered locus">HF1_00550</name>
</gene>
<dbReference type="KEGG" id="mha:HF1_00550"/>
<reference evidence="9 10" key="1">
    <citation type="journal article" date="2011" name="J. Bacteriol.">
        <title>Complete genome sequence of Mycoplasma haemofelis, a hemotropic mycoplasma.</title>
        <authorList>
            <person name="Barker E.N."/>
            <person name="Helps C.R."/>
            <person name="Peters I.R."/>
            <person name="Darby A.C."/>
            <person name="Radford A.D."/>
            <person name="Tasker S."/>
        </authorList>
    </citation>
    <scope>NUCLEOTIDE SEQUENCE [LARGE SCALE GENOMIC DNA]</scope>
    <source>
        <strain evidence="9 10">Langford 1</strain>
    </source>
</reference>
<keyword evidence="2" id="KW-0540">Nuclease</keyword>
<dbReference type="SMART" id="SM00849">
    <property type="entry name" value="Lactamase_B"/>
    <property type="match status" value="1"/>
</dbReference>
<keyword evidence="7" id="KW-0694">RNA-binding</keyword>
<evidence type="ECO:0000313" key="10">
    <source>
        <dbReference type="Proteomes" id="UP000008637"/>
    </source>
</evidence>
<dbReference type="GO" id="GO:0046872">
    <property type="term" value="F:metal ion binding"/>
    <property type="evidence" value="ECO:0007669"/>
    <property type="project" value="UniProtKB-KW"/>
</dbReference>
<dbReference type="SUPFAM" id="SSF56281">
    <property type="entry name" value="Metallo-hydrolase/oxidoreductase"/>
    <property type="match status" value="1"/>
</dbReference>
<dbReference type="InterPro" id="IPR042173">
    <property type="entry name" value="RNase_J_2"/>
</dbReference>
<keyword evidence="3" id="KW-0479">Metal-binding</keyword>
<dbReference type="InterPro" id="IPR001279">
    <property type="entry name" value="Metallo-B-lactamas"/>
</dbReference>
<dbReference type="PANTHER" id="PTHR43694:SF1">
    <property type="entry name" value="RIBONUCLEASE J"/>
    <property type="match status" value="1"/>
</dbReference>
<keyword evidence="10" id="KW-1185">Reference proteome</keyword>
<keyword evidence="6" id="KW-0269">Exonuclease</keyword>
<dbReference type="Gene3D" id="3.10.20.580">
    <property type="match status" value="1"/>
</dbReference>
<keyword evidence="5" id="KW-0862">Zinc</keyword>
<dbReference type="Proteomes" id="UP000008637">
    <property type="component" value="Chromosome"/>
</dbReference>
<dbReference type="NCBIfam" id="TIGR00649">
    <property type="entry name" value="MG423"/>
    <property type="match status" value="1"/>
</dbReference>
<name>E8ZK97_MYCHL</name>
<dbReference type="InterPro" id="IPR055132">
    <property type="entry name" value="RNase_J_b_CASP"/>
</dbReference>
<evidence type="ECO:0000256" key="7">
    <source>
        <dbReference type="ARBA" id="ARBA00022884"/>
    </source>
</evidence>
<dbReference type="InterPro" id="IPR011108">
    <property type="entry name" value="RMMBL"/>
</dbReference>
<feature type="domain" description="Metallo-beta-lactamase" evidence="8">
    <location>
        <begin position="47"/>
        <end position="243"/>
    </location>
</feature>
<dbReference type="InterPro" id="IPR004613">
    <property type="entry name" value="RNase_J"/>
</dbReference>
<dbReference type="PANTHER" id="PTHR43694">
    <property type="entry name" value="RIBONUCLEASE J"/>
    <property type="match status" value="1"/>
</dbReference>
<accession>E8ZK97</accession>
<evidence type="ECO:0000256" key="3">
    <source>
        <dbReference type="ARBA" id="ARBA00022723"/>
    </source>
</evidence>
<dbReference type="Pfam" id="PF17770">
    <property type="entry name" value="RNase_J_C"/>
    <property type="match status" value="1"/>
</dbReference>
<dbReference type="CDD" id="cd07714">
    <property type="entry name" value="RNaseJ_MBL-fold"/>
    <property type="match status" value="1"/>
</dbReference>
<evidence type="ECO:0000256" key="2">
    <source>
        <dbReference type="ARBA" id="ARBA00022722"/>
    </source>
</evidence>
<organism evidence="9 10">
    <name type="scientific">Mycoplasma haemofelis (strain Langford 1)</name>
    <name type="common">Haemobartonella felis</name>
    <dbReference type="NCBI Taxonomy" id="941640"/>
    <lineage>
        <taxon>Bacteria</taxon>
        <taxon>Bacillati</taxon>
        <taxon>Mycoplasmatota</taxon>
        <taxon>Mollicutes</taxon>
        <taxon>Mycoplasmataceae</taxon>
        <taxon>Mycoplasma</taxon>
    </lineage>
</organism>
<dbReference type="EMBL" id="FR773153">
    <property type="protein sequence ID" value="CBY92063.1"/>
    <property type="molecule type" value="Genomic_DNA"/>
</dbReference>
<evidence type="ECO:0000313" key="9">
    <source>
        <dbReference type="EMBL" id="CBY92063.1"/>
    </source>
</evidence>
<evidence type="ECO:0000256" key="5">
    <source>
        <dbReference type="ARBA" id="ARBA00022833"/>
    </source>
</evidence>
<dbReference type="GO" id="GO:0003723">
    <property type="term" value="F:RNA binding"/>
    <property type="evidence" value="ECO:0007669"/>
    <property type="project" value="UniProtKB-KW"/>
</dbReference>
<dbReference type="InterPro" id="IPR041636">
    <property type="entry name" value="RNase_J_C"/>
</dbReference>
<dbReference type="Pfam" id="PF07521">
    <property type="entry name" value="RMMBL"/>
    <property type="match status" value="1"/>
</dbReference>
<dbReference type="Pfam" id="PF22505">
    <property type="entry name" value="RNase_J_b_CASP"/>
    <property type="match status" value="1"/>
</dbReference>
<proteinExistence type="predicted"/>
<keyword evidence="1" id="KW-0963">Cytoplasm</keyword>
<dbReference type="Gene3D" id="3.60.15.10">
    <property type="entry name" value="Ribonuclease Z/Hydroxyacylglutathione hydrolase-like"/>
    <property type="match status" value="1"/>
</dbReference>
<protein>
    <submittedName>
        <fullName evidence="9">Metallo-beta-lactamase superfamily protein</fullName>
    </submittedName>
</protein>
<evidence type="ECO:0000256" key="4">
    <source>
        <dbReference type="ARBA" id="ARBA00022801"/>
    </source>
</evidence>
<dbReference type="GO" id="GO:0004527">
    <property type="term" value="F:exonuclease activity"/>
    <property type="evidence" value="ECO:0007669"/>
    <property type="project" value="UniProtKB-KW"/>
</dbReference>
<dbReference type="HOGENOM" id="CLU_008727_3_3_14"/>